<evidence type="ECO:0000313" key="1">
    <source>
        <dbReference type="EMBL" id="GIX93445.1"/>
    </source>
</evidence>
<dbReference type="EMBL" id="BPLQ01002493">
    <property type="protein sequence ID" value="GIX93445.1"/>
    <property type="molecule type" value="Genomic_DNA"/>
</dbReference>
<keyword evidence="2" id="KW-1185">Reference proteome</keyword>
<comment type="caution">
    <text evidence="1">The sequence shown here is derived from an EMBL/GenBank/DDBJ whole genome shotgun (WGS) entry which is preliminary data.</text>
</comment>
<name>A0AAV4P8C2_9ARAC</name>
<accession>A0AAV4P8C2</accession>
<dbReference type="Proteomes" id="UP001054837">
    <property type="component" value="Unassembled WGS sequence"/>
</dbReference>
<evidence type="ECO:0000313" key="2">
    <source>
        <dbReference type="Proteomes" id="UP001054837"/>
    </source>
</evidence>
<proteinExistence type="predicted"/>
<dbReference type="AlphaFoldDB" id="A0AAV4P8C2"/>
<reference evidence="1 2" key="1">
    <citation type="submission" date="2021-06" db="EMBL/GenBank/DDBJ databases">
        <title>Caerostris darwini draft genome.</title>
        <authorList>
            <person name="Kono N."/>
            <person name="Arakawa K."/>
        </authorList>
    </citation>
    <scope>NUCLEOTIDE SEQUENCE [LARGE SCALE GENOMIC DNA]</scope>
</reference>
<sequence>MASVSFVQLRASKWRVGVRGGGRKGLLASDIRGLRSECSTNLIRWPTHATLPSAGVGGKGGAVDYENGLSGSSADRLAPEWGCIFSVARGNGSS</sequence>
<organism evidence="1 2">
    <name type="scientific">Caerostris darwini</name>
    <dbReference type="NCBI Taxonomy" id="1538125"/>
    <lineage>
        <taxon>Eukaryota</taxon>
        <taxon>Metazoa</taxon>
        <taxon>Ecdysozoa</taxon>
        <taxon>Arthropoda</taxon>
        <taxon>Chelicerata</taxon>
        <taxon>Arachnida</taxon>
        <taxon>Araneae</taxon>
        <taxon>Araneomorphae</taxon>
        <taxon>Entelegynae</taxon>
        <taxon>Araneoidea</taxon>
        <taxon>Araneidae</taxon>
        <taxon>Caerostris</taxon>
    </lineage>
</organism>
<gene>
    <name evidence="1" type="ORF">CDAR_476111</name>
</gene>
<protein>
    <submittedName>
        <fullName evidence="1">Uncharacterized protein</fullName>
    </submittedName>
</protein>